<dbReference type="Pfam" id="PF23738">
    <property type="entry name" value="Ig_ZP2_N"/>
    <property type="match status" value="1"/>
</dbReference>
<dbReference type="FunFam" id="2.60.40.4100:FF:000004">
    <property type="entry name" value="Zona pellucida sperm-binding protein 2"/>
    <property type="match status" value="1"/>
</dbReference>
<evidence type="ECO:0000313" key="22">
    <source>
        <dbReference type="Proteomes" id="UP000515202"/>
    </source>
</evidence>
<dbReference type="Pfam" id="PF23736">
    <property type="entry name" value="Ig_ZP2"/>
    <property type="match status" value="1"/>
</dbReference>
<dbReference type="InterPro" id="IPR057637">
    <property type="entry name" value="Ig_ZP2_1st"/>
</dbReference>
<feature type="transmembrane region" description="Helical" evidence="20">
    <location>
        <begin position="760"/>
        <end position="786"/>
    </location>
</feature>
<keyword evidence="8 20" id="KW-0472">Membrane</keyword>
<dbReference type="InterPro" id="IPR001507">
    <property type="entry name" value="ZP_dom"/>
</dbReference>
<keyword evidence="12" id="KW-0278">Fertilization</keyword>
<evidence type="ECO:0000256" key="2">
    <source>
        <dbReference type="ARBA" id="ARBA00022475"/>
    </source>
</evidence>
<evidence type="ECO:0000256" key="9">
    <source>
        <dbReference type="ARBA" id="ARBA00023157"/>
    </source>
</evidence>
<dbReference type="InterPro" id="IPR057636">
    <property type="entry name" value="Ig_ZP2_3rd"/>
</dbReference>
<evidence type="ECO:0000256" key="12">
    <source>
        <dbReference type="ARBA" id="ARBA00023279"/>
    </source>
</evidence>
<evidence type="ECO:0000256" key="7">
    <source>
        <dbReference type="ARBA" id="ARBA00022989"/>
    </source>
</evidence>
<dbReference type="PRINTS" id="PR00023">
    <property type="entry name" value="ZPELLUCIDA"/>
</dbReference>
<dbReference type="AlphaFoldDB" id="A0A6P6BXF6"/>
<dbReference type="Pfam" id="PF00100">
    <property type="entry name" value="Zona_pellucida"/>
    <property type="match status" value="1"/>
</dbReference>
<dbReference type="InterPro" id="IPR055356">
    <property type="entry name" value="ZP-N"/>
</dbReference>
<evidence type="ECO:0000256" key="3">
    <source>
        <dbReference type="ARBA" id="ARBA00022525"/>
    </source>
</evidence>
<dbReference type="KEGG" id="pvp:105306058"/>
<dbReference type="CTD" id="7783"/>
<evidence type="ECO:0000256" key="14">
    <source>
        <dbReference type="ARBA" id="ARBA00038403"/>
    </source>
</evidence>
<evidence type="ECO:0000256" key="19">
    <source>
        <dbReference type="ARBA" id="ARBA00046716"/>
    </source>
</evidence>
<keyword evidence="2" id="KW-1003">Cell membrane</keyword>
<dbReference type="GO" id="GO:0060468">
    <property type="term" value="P:prevention of polyspermy"/>
    <property type="evidence" value="ECO:0007669"/>
    <property type="project" value="TreeGrafter"/>
</dbReference>
<dbReference type="InterPro" id="IPR051148">
    <property type="entry name" value="Zona_Pellucida_Domain_gp"/>
</dbReference>
<dbReference type="GO" id="GO:0007339">
    <property type="term" value="P:binding of sperm to zona pellucida"/>
    <property type="evidence" value="ECO:0007669"/>
    <property type="project" value="TreeGrafter"/>
</dbReference>
<reference evidence="23" key="1">
    <citation type="submission" date="2025-08" db="UniProtKB">
        <authorList>
            <consortium name="RefSeq"/>
        </authorList>
    </citation>
    <scope>IDENTIFICATION</scope>
    <source>
        <tissue evidence="23">Kidney</tissue>
    </source>
</reference>
<dbReference type="PROSITE" id="PS51034">
    <property type="entry name" value="ZP_2"/>
    <property type="match status" value="1"/>
</dbReference>
<dbReference type="Pfam" id="PF23740">
    <property type="entry name" value="Ig_ZP2_3rd"/>
    <property type="match status" value="1"/>
</dbReference>
<dbReference type="InterPro" id="IPR017977">
    <property type="entry name" value="ZP_dom_CS"/>
</dbReference>
<feature type="domain" description="ZP" evidence="21">
    <location>
        <begin position="449"/>
        <end position="715"/>
    </location>
</feature>
<evidence type="ECO:0000256" key="4">
    <source>
        <dbReference type="ARBA" id="ARBA00022530"/>
    </source>
</evidence>
<dbReference type="InterPro" id="IPR055355">
    <property type="entry name" value="ZP-C"/>
</dbReference>
<dbReference type="Gene3D" id="2.60.40.3210">
    <property type="entry name" value="Zona pellucida, ZP-N domain"/>
    <property type="match status" value="1"/>
</dbReference>
<name>A0A6P6BXF6_PTEVA</name>
<dbReference type="RefSeq" id="XP_023379580.1">
    <property type="nucleotide sequence ID" value="XM_023523812.1"/>
</dbReference>
<dbReference type="PANTHER" id="PTHR23343">
    <property type="entry name" value="ZONA PELLUCIDA SPERM-BINDING PROTEIN"/>
    <property type="match status" value="1"/>
</dbReference>
<accession>A0A6P6BXF6</accession>
<evidence type="ECO:0000256" key="20">
    <source>
        <dbReference type="SAM" id="Phobius"/>
    </source>
</evidence>
<dbReference type="InterPro" id="IPR057638">
    <property type="entry name" value="Ig_ZP2_2nd"/>
</dbReference>
<evidence type="ECO:0000256" key="1">
    <source>
        <dbReference type="ARBA" id="ARBA00004251"/>
    </source>
</evidence>
<dbReference type="PROSITE" id="PS00682">
    <property type="entry name" value="ZP_1"/>
    <property type="match status" value="1"/>
</dbReference>
<dbReference type="Gene3D" id="2.60.40.4100">
    <property type="entry name" value="Zona pellucida, ZP-C domain"/>
    <property type="match status" value="1"/>
</dbReference>
<evidence type="ECO:0000256" key="10">
    <source>
        <dbReference type="ARBA" id="ARBA00023170"/>
    </source>
</evidence>
<proteinExistence type="inferred from homology"/>
<keyword evidence="7 20" id="KW-1133">Transmembrane helix</keyword>
<keyword evidence="9" id="KW-1015">Disulfide bond</keyword>
<evidence type="ECO:0000256" key="16">
    <source>
        <dbReference type="ARBA" id="ARBA00042272"/>
    </source>
</evidence>
<dbReference type="Proteomes" id="UP000515202">
    <property type="component" value="Unplaced"/>
</dbReference>
<keyword evidence="10" id="KW-0675">Receptor</keyword>
<keyword evidence="4" id="KW-0272">Extracellular matrix</keyword>
<evidence type="ECO:0000256" key="17">
    <source>
        <dbReference type="ARBA" id="ARBA00042572"/>
    </source>
</evidence>
<evidence type="ECO:0000256" key="5">
    <source>
        <dbReference type="ARBA" id="ARBA00022685"/>
    </source>
</evidence>
<dbReference type="PANTHER" id="PTHR23343:SF4">
    <property type="entry name" value="ZONA PELLUCIDA SPERM-BINDING PROTEIN 2"/>
    <property type="match status" value="1"/>
</dbReference>
<comment type="subcellular location">
    <subcellularLocation>
        <location evidence="1">Cell membrane</location>
        <topology evidence="1">Single-pass type I membrane protein</topology>
    </subcellularLocation>
    <subcellularLocation>
        <location evidence="13">Zona pellucida</location>
    </subcellularLocation>
</comment>
<evidence type="ECO:0000256" key="18">
    <source>
        <dbReference type="ARBA" id="ARBA00046021"/>
    </source>
</evidence>
<dbReference type="GO" id="GO:0035804">
    <property type="term" value="F:structural constituent of egg coat"/>
    <property type="evidence" value="ECO:0007669"/>
    <property type="project" value="TreeGrafter"/>
</dbReference>
<gene>
    <name evidence="23" type="primary">ZP2</name>
</gene>
<keyword evidence="5" id="KW-0165">Cleavage on pair of basic residues</keyword>
<keyword evidence="3" id="KW-0964">Secreted</keyword>
<comment type="function">
    <text evidence="18">Component of the zona pellucida, an extracellular matrix surrounding oocytes which mediates sperm binding, induction of the acrosome reaction and prevents post-fertilization polyspermy. The zona pellucida is composed of 3 to 4 glycoproteins, ZP1, ZP2, ZP3, and ZP4. ZP2 may act as a secondary sperm receptor.</text>
</comment>
<dbReference type="SMART" id="SM00241">
    <property type="entry name" value="ZP"/>
    <property type="match status" value="1"/>
</dbReference>
<dbReference type="GO" id="GO:0032190">
    <property type="term" value="F:acrosin binding"/>
    <property type="evidence" value="ECO:0007669"/>
    <property type="project" value="TreeGrafter"/>
</dbReference>
<evidence type="ECO:0000313" key="23">
    <source>
        <dbReference type="RefSeq" id="XP_023379580.1"/>
    </source>
</evidence>
<dbReference type="GO" id="GO:0035805">
    <property type="term" value="C:egg coat"/>
    <property type="evidence" value="ECO:0007669"/>
    <property type="project" value="UniProtKB-SubCell"/>
</dbReference>
<comment type="similarity">
    <text evidence="14">Belongs to the ZP domain family. ZPA subfamily.</text>
</comment>
<keyword evidence="6 20" id="KW-0812">Transmembrane</keyword>
<dbReference type="Pfam" id="PF23344">
    <property type="entry name" value="ZP-N"/>
    <property type="match status" value="1"/>
</dbReference>
<evidence type="ECO:0000259" key="21">
    <source>
        <dbReference type="PROSITE" id="PS51034"/>
    </source>
</evidence>
<dbReference type="InterPro" id="IPR042235">
    <property type="entry name" value="ZP-C_dom"/>
</dbReference>
<dbReference type="OrthoDB" id="9903747at2759"/>
<dbReference type="FunFam" id="2.60.40.3210:FF:000006">
    <property type="entry name" value="Zona pellucida sperm-binding protein 2"/>
    <property type="match status" value="1"/>
</dbReference>
<evidence type="ECO:0000256" key="13">
    <source>
        <dbReference type="ARBA" id="ARBA00024183"/>
    </source>
</evidence>
<keyword evidence="22" id="KW-1185">Reference proteome</keyword>
<keyword evidence="11" id="KW-0325">Glycoprotein</keyword>
<evidence type="ECO:0000256" key="15">
    <source>
        <dbReference type="ARBA" id="ARBA00040237"/>
    </source>
</evidence>
<evidence type="ECO:0000256" key="8">
    <source>
        <dbReference type="ARBA" id="ARBA00023136"/>
    </source>
</evidence>
<evidence type="ECO:0000256" key="6">
    <source>
        <dbReference type="ARBA" id="ARBA00022692"/>
    </source>
</evidence>
<comment type="subunit">
    <text evidence="19">Can form homopolymers that assemble into long fibers (in vitro). Polymers of ZP2 and ZP3 organized into long filaments cross-linked by ZP1 homodimers. Interacts with ZP3.</text>
</comment>
<sequence length="795" mass="88038">MAITPPVRPQRRHADQERQVPPAACTEFEHLLQNMSCRHLGVSKSNERCRKDMSIRCQKIRVLSLALTLSRSLVTCGQREGCNGLAGLSSLILNATPSASSTYWPLSLFLALVTSVNSVDVAQLGTSAFSGTVTCHKDRMTVEFSRNLGIKKWHASLMDPFGLEMLNCTYDLDPEKLTLRAPYETCTRRVLGQHQMTVRFTDTSATVRPKASTYQVSCPAVLAGAHEHPGSTLCAEDFMSFTFQVSPGMADVNTLQELRYELGWSIEVGDGARAQTLTLREAMTQGYSLLIDGPKMTIQVSFNATGVTRYSQGNNHLYTVPLKLIHVILGQKTILSSQVTCMSGPVTCNATHMTLTIPEFPGKLKSVSFENRNIPVSQLHKNGVDVEARNGLKLHFSKILLKMKFSEKCLPYQFYLASLQLTFFFQREIASMVLFPECLCESPVTIGKLCTRDGFMDIQVYSHQTRPALDLNTLRLRDASCRPAFEAASRGPARFHIPLNGCGTRHEVKDDKIIYENEIHALWEDLPPSTISRDSEFRMTVKCSYSWDDVLTNSSVRSVPPPGALVKPGPLALSLQTYPDNSYLRPYADKEYPVVRYLRQPIYLEVRVLNRTDPNIKLVLDVCWATPTRDPASLPRWNVIVDGCEYNLDSTRTTFHAVGPSVAFPSHYRRFDVKTFAFLLEARAPSSLVHFHCSALICNQLSPDSPLCSLTCPVSSRSRRAAGATVEEKTVSLPGPILLLPDGSSVRDVVRSEGHGTAGYAAFSVTAAVLALAGVAASLGFTHYLCKKRTVMVNH</sequence>
<dbReference type="InterPro" id="IPR048290">
    <property type="entry name" value="ZP_chr"/>
</dbReference>
<dbReference type="GeneID" id="105306058"/>
<dbReference type="GO" id="GO:0005886">
    <property type="term" value="C:plasma membrane"/>
    <property type="evidence" value="ECO:0007669"/>
    <property type="project" value="UniProtKB-SubCell"/>
</dbReference>
<evidence type="ECO:0000256" key="11">
    <source>
        <dbReference type="ARBA" id="ARBA00023180"/>
    </source>
</evidence>
<protein>
    <recommendedName>
        <fullName evidence="15">Zona pellucida sperm-binding protein 2</fullName>
    </recommendedName>
    <alternativeName>
        <fullName evidence="17">Zona pellucida glycoprotein 2</fullName>
    </alternativeName>
    <alternativeName>
        <fullName evidence="16">Zona pellucida protein A</fullName>
    </alternativeName>
</protein>
<organism evidence="22 23">
    <name type="scientific">Pteropus vampyrus</name>
    <name type="common">Large flying fox</name>
    <dbReference type="NCBI Taxonomy" id="132908"/>
    <lineage>
        <taxon>Eukaryota</taxon>
        <taxon>Metazoa</taxon>
        <taxon>Chordata</taxon>
        <taxon>Craniata</taxon>
        <taxon>Vertebrata</taxon>
        <taxon>Euteleostomi</taxon>
        <taxon>Mammalia</taxon>
        <taxon>Eutheria</taxon>
        <taxon>Laurasiatheria</taxon>
        <taxon>Chiroptera</taxon>
        <taxon>Yinpterochiroptera</taxon>
        <taxon>Pteropodoidea</taxon>
        <taxon>Pteropodidae</taxon>
        <taxon>Pteropodinae</taxon>
        <taxon>Pteropus</taxon>
    </lineage>
</organism>